<dbReference type="OrthoDB" id="9813638at2"/>
<reference evidence="3 4" key="1">
    <citation type="submission" date="2018-07" db="EMBL/GenBank/DDBJ databases">
        <title>Genomic Encyclopedia of Type Strains, Phase IV (KMG-IV): sequencing the most valuable type-strain genomes for metagenomic binning, comparative biology and taxonomic classification.</title>
        <authorList>
            <person name="Goeker M."/>
        </authorList>
    </citation>
    <scope>NUCLEOTIDE SEQUENCE [LARGE SCALE GENOMIC DNA]</scope>
    <source>
        <strain evidence="3 4">DSM 27696</strain>
    </source>
</reference>
<dbReference type="GO" id="GO:0016757">
    <property type="term" value="F:glycosyltransferase activity"/>
    <property type="evidence" value="ECO:0007669"/>
    <property type="project" value="InterPro"/>
</dbReference>
<dbReference type="CDD" id="cd03811">
    <property type="entry name" value="GT4_GT28_WabH-like"/>
    <property type="match status" value="1"/>
</dbReference>
<dbReference type="EMBL" id="QPJJ01000001">
    <property type="protein sequence ID" value="RCW77368.1"/>
    <property type="molecule type" value="Genomic_DNA"/>
</dbReference>
<evidence type="ECO:0000313" key="3">
    <source>
        <dbReference type="EMBL" id="RCW77368.1"/>
    </source>
</evidence>
<sequence length="398" mass="45155">MKKILFVLNNTNIGGPQKSLLAILDNIDYSKFDVSLLVLNSKGILQKYINPKTKVLTTDPLITAATIPVNQTVKYLGILLKNGNVRMCLSAIFSIIKHLTLRTNMNQERQKFWMKYHSQLPVLTDKYDMAFGVSAGLTTYFVVDCVSANRKFHWVRSDYRILGLSKEIEEKYFRQVDGSLAVSQQCADIFINEFPFMRGKLNVLYNYIPLTYYDNIGYDASLMPNDQAYKTILTVCRLDPLKGIDMAIDACEKLISKGKRIKWYILGGGQEKTNIESMIKNRGLEDSFILLGFQSNTLAYIQQCDIFVHPSRTEGKSNAVDEAKYVGKPIIVTNYDTVKEQIENEVTGLVCSMSGQDIAEAIEKLLDDDTLCAKLSDNCKDHMDNAYNLNDYLIRLLN</sequence>
<dbReference type="PANTHER" id="PTHR46401:SF2">
    <property type="entry name" value="GLYCOSYLTRANSFERASE WBBK-RELATED"/>
    <property type="match status" value="1"/>
</dbReference>
<dbReference type="GO" id="GO:0009103">
    <property type="term" value="P:lipopolysaccharide biosynthetic process"/>
    <property type="evidence" value="ECO:0007669"/>
    <property type="project" value="TreeGrafter"/>
</dbReference>
<evidence type="ECO:0000256" key="1">
    <source>
        <dbReference type="ARBA" id="ARBA00022679"/>
    </source>
</evidence>
<dbReference type="Gene3D" id="3.40.50.2000">
    <property type="entry name" value="Glycogen Phosphorylase B"/>
    <property type="match status" value="2"/>
</dbReference>
<dbReference type="Pfam" id="PF00534">
    <property type="entry name" value="Glycos_transf_1"/>
    <property type="match status" value="1"/>
</dbReference>
<keyword evidence="4" id="KW-1185">Reference proteome</keyword>
<proteinExistence type="predicted"/>
<evidence type="ECO:0000313" key="4">
    <source>
        <dbReference type="Proteomes" id="UP000252585"/>
    </source>
</evidence>
<organism evidence="3 4">
    <name type="scientific">Saliterribacillus persicus</name>
    <dbReference type="NCBI Taxonomy" id="930114"/>
    <lineage>
        <taxon>Bacteria</taxon>
        <taxon>Bacillati</taxon>
        <taxon>Bacillota</taxon>
        <taxon>Bacilli</taxon>
        <taxon>Bacillales</taxon>
        <taxon>Bacillaceae</taxon>
        <taxon>Saliterribacillus</taxon>
    </lineage>
</organism>
<name>A0A368YD54_9BACI</name>
<evidence type="ECO:0000259" key="2">
    <source>
        <dbReference type="Pfam" id="PF00534"/>
    </source>
</evidence>
<dbReference type="InterPro" id="IPR001296">
    <property type="entry name" value="Glyco_trans_1"/>
</dbReference>
<dbReference type="PANTHER" id="PTHR46401">
    <property type="entry name" value="GLYCOSYLTRANSFERASE WBBK-RELATED"/>
    <property type="match status" value="1"/>
</dbReference>
<feature type="domain" description="Glycosyl transferase family 1" evidence="2">
    <location>
        <begin position="228"/>
        <end position="380"/>
    </location>
</feature>
<comment type="caution">
    <text evidence="3">The sequence shown here is derived from an EMBL/GenBank/DDBJ whole genome shotgun (WGS) entry which is preliminary data.</text>
</comment>
<dbReference type="RefSeq" id="WP_114351302.1">
    <property type="nucleotide sequence ID" value="NZ_QPJJ01000001.1"/>
</dbReference>
<dbReference type="Proteomes" id="UP000252585">
    <property type="component" value="Unassembled WGS sequence"/>
</dbReference>
<gene>
    <name evidence="3" type="ORF">DFR57_101240</name>
</gene>
<keyword evidence="1 3" id="KW-0808">Transferase</keyword>
<dbReference type="AlphaFoldDB" id="A0A368YD54"/>
<protein>
    <submittedName>
        <fullName evidence="3">Glycosyltransferase involved in cell wall biosynthesis</fullName>
    </submittedName>
</protein>
<dbReference type="SUPFAM" id="SSF53756">
    <property type="entry name" value="UDP-Glycosyltransferase/glycogen phosphorylase"/>
    <property type="match status" value="1"/>
</dbReference>
<accession>A0A368YD54</accession>